<keyword evidence="11" id="KW-1185">Reference proteome</keyword>
<keyword evidence="2 6" id="KW-0820">tRNA-binding</keyword>
<dbReference type="Gene3D" id="3.90.1170.10">
    <property type="entry name" value="Ribosomal protein L10e/L16"/>
    <property type="match status" value="1"/>
</dbReference>
<reference evidence="10 11" key="1">
    <citation type="journal article" date="2019" name="ISME J.">
        <title>Genome analyses of uncultured TG2/ZB3 bacteria in 'Margulisbacteria' specifically attached to ectosymbiotic spirochetes of protists in the termite gut.</title>
        <authorList>
            <person name="Utami Y.D."/>
            <person name="Kuwahara H."/>
            <person name="Igai K."/>
            <person name="Murakami T."/>
            <person name="Sugaya K."/>
            <person name="Morikawa T."/>
            <person name="Nagura Y."/>
            <person name="Yuki M."/>
            <person name="Deevong P."/>
            <person name="Inoue T."/>
            <person name="Kihara K."/>
            <person name="Lo N."/>
            <person name="Yamada A."/>
            <person name="Ohkuma M."/>
            <person name="Hongoh Y."/>
        </authorList>
    </citation>
    <scope>NUCLEOTIDE SEQUENCE [LARGE SCALE GENOMIC DNA]</scope>
    <source>
        <strain evidence="10">NkOx7-01</strain>
    </source>
</reference>
<evidence type="ECO:0000256" key="3">
    <source>
        <dbReference type="ARBA" id="ARBA00022980"/>
    </source>
</evidence>
<dbReference type="CDD" id="cd01433">
    <property type="entry name" value="Ribosomal_L16_L10e"/>
    <property type="match status" value="1"/>
</dbReference>
<evidence type="ECO:0000256" key="2">
    <source>
        <dbReference type="ARBA" id="ARBA00022555"/>
    </source>
</evidence>
<dbReference type="GO" id="GO:0022625">
    <property type="term" value="C:cytosolic large ribosomal subunit"/>
    <property type="evidence" value="ECO:0007669"/>
    <property type="project" value="TreeGrafter"/>
</dbReference>
<dbReference type="PRINTS" id="PR00060">
    <property type="entry name" value="RIBOSOMALL16"/>
</dbReference>
<dbReference type="Pfam" id="PF00252">
    <property type="entry name" value="Ribosomal_L16"/>
    <property type="match status" value="1"/>
</dbReference>
<evidence type="ECO:0000256" key="8">
    <source>
        <dbReference type="RuleBase" id="RU004414"/>
    </source>
</evidence>
<dbReference type="FunFam" id="3.90.1170.10:FF:000001">
    <property type="entry name" value="50S ribosomal protein L16"/>
    <property type="match status" value="1"/>
</dbReference>
<dbReference type="InterPro" id="IPR047873">
    <property type="entry name" value="Ribosomal_uL16"/>
</dbReference>
<gene>
    <name evidence="6 10" type="primary">rplP</name>
    <name evidence="10" type="ORF">NO1_0654</name>
</gene>
<dbReference type="PROSITE" id="PS00701">
    <property type="entry name" value="RIBOSOMAL_L16_2"/>
    <property type="match status" value="1"/>
</dbReference>
<comment type="caution">
    <text evidence="10">The sequence shown here is derived from an EMBL/GenBank/DDBJ whole genome shotgun (WGS) entry which is preliminary data.</text>
</comment>
<dbReference type="GO" id="GO:0000049">
    <property type="term" value="F:tRNA binding"/>
    <property type="evidence" value="ECO:0007669"/>
    <property type="project" value="UniProtKB-KW"/>
</dbReference>
<sequence>MLMPKRTKYRKQQRGKNRGVASRGTKVSFGEYGLMALDNCALTSRQIEAARKAITHHVLKGGKIWIRVFPDHVVTQRPADSRMGKGKGAPVLWVAKVRAGKVLFELSGLAGAAAQKALLSAGHKLPCHVKFVAAE</sequence>
<keyword evidence="3 6" id="KW-0689">Ribosomal protein</keyword>
<dbReference type="InterPro" id="IPR016180">
    <property type="entry name" value="Ribosomal_uL16_dom"/>
</dbReference>
<feature type="region of interest" description="Disordered" evidence="9">
    <location>
        <begin position="1"/>
        <end position="22"/>
    </location>
</feature>
<keyword evidence="6 8" id="KW-0699">rRNA-binding</keyword>
<dbReference type="InterPro" id="IPR036920">
    <property type="entry name" value="Ribosomal_uL16_sf"/>
</dbReference>
<evidence type="ECO:0000256" key="1">
    <source>
        <dbReference type="ARBA" id="ARBA00008931"/>
    </source>
</evidence>
<dbReference type="InterPro" id="IPR020798">
    <property type="entry name" value="Ribosomal_uL16_CS"/>
</dbReference>
<comment type="subunit">
    <text evidence="6 8">Part of the 50S ribosomal subunit.</text>
</comment>
<dbReference type="SUPFAM" id="SSF54686">
    <property type="entry name" value="Ribosomal protein L16p/L10e"/>
    <property type="match status" value="1"/>
</dbReference>
<accession>A0A388TAE2</accession>
<dbReference type="HAMAP" id="MF_01342">
    <property type="entry name" value="Ribosomal_uL16"/>
    <property type="match status" value="1"/>
</dbReference>
<dbReference type="PANTHER" id="PTHR12220:SF13">
    <property type="entry name" value="LARGE RIBOSOMAL SUBUNIT PROTEIN UL16M"/>
    <property type="match status" value="1"/>
</dbReference>
<dbReference type="PANTHER" id="PTHR12220">
    <property type="entry name" value="50S/60S RIBOSOMAL PROTEIN L16"/>
    <property type="match status" value="1"/>
</dbReference>
<comment type="similarity">
    <text evidence="1 6 7">Belongs to the universal ribosomal protein uL16 family.</text>
</comment>
<evidence type="ECO:0000256" key="5">
    <source>
        <dbReference type="ARBA" id="ARBA00035198"/>
    </source>
</evidence>
<dbReference type="AlphaFoldDB" id="A0A388TAE2"/>
<keyword evidence="6 8" id="KW-0694">RNA-binding</keyword>
<evidence type="ECO:0000256" key="7">
    <source>
        <dbReference type="RuleBase" id="RU004413"/>
    </source>
</evidence>
<organism evidence="10 11">
    <name type="scientific">Termititenax aidoneus</name>
    <dbReference type="NCBI Taxonomy" id="2218524"/>
    <lineage>
        <taxon>Bacteria</taxon>
        <taxon>Bacillati</taxon>
        <taxon>Candidatus Margulisiibacteriota</taxon>
        <taxon>Candidatus Termititenacia</taxon>
        <taxon>Candidatus Termititenacales</taxon>
        <taxon>Candidatus Termititenacaceae</taxon>
        <taxon>Candidatus Termititenax</taxon>
    </lineage>
</organism>
<dbReference type="GO" id="GO:0003735">
    <property type="term" value="F:structural constituent of ribosome"/>
    <property type="evidence" value="ECO:0007669"/>
    <property type="project" value="InterPro"/>
</dbReference>
<feature type="compositionally biased region" description="Basic residues" evidence="9">
    <location>
        <begin position="1"/>
        <end position="17"/>
    </location>
</feature>
<comment type="function">
    <text evidence="6 8">Binds 23S rRNA and is also seen to make contacts with the A and possibly P site tRNAs.</text>
</comment>
<dbReference type="GO" id="GO:0006412">
    <property type="term" value="P:translation"/>
    <property type="evidence" value="ECO:0007669"/>
    <property type="project" value="UniProtKB-UniRule"/>
</dbReference>
<evidence type="ECO:0000313" key="10">
    <source>
        <dbReference type="EMBL" id="GBR73242.1"/>
    </source>
</evidence>
<protein>
    <recommendedName>
        <fullName evidence="5 6">Large ribosomal subunit protein uL16</fullName>
    </recommendedName>
</protein>
<evidence type="ECO:0000256" key="9">
    <source>
        <dbReference type="SAM" id="MobiDB-lite"/>
    </source>
</evidence>
<dbReference type="NCBIfam" id="TIGR01164">
    <property type="entry name" value="rplP_bact"/>
    <property type="match status" value="1"/>
</dbReference>
<evidence type="ECO:0000256" key="6">
    <source>
        <dbReference type="HAMAP-Rule" id="MF_01342"/>
    </source>
</evidence>
<dbReference type="EMBL" id="BGZN01000008">
    <property type="protein sequence ID" value="GBR73242.1"/>
    <property type="molecule type" value="Genomic_DNA"/>
</dbReference>
<evidence type="ECO:0000313" key="11">
    <source>
        <dbReference type="Proteomes" id="UP000269352"/>
    </source>
</evidence>
<dbReference type="Proteomes" id="UP000269352">
    <property type="component" value="Unassembled WGS sequence"/>
</dbReference>
<evidence type="ECO:0000256" key="4">
    <source>
        <dbReference type="ARBA" id="ARBA00023274"/>
    </source>
</evidence>
<name>A0A388TAE2_TERA1</name>
<dbReference type="GO" id="GO:0019843">
    <property type="term" value="F:rRNA binding"/>
    <property type="evidence" value="ECO:0007669"/>
    <property type="project" value="UniProtKB-UniRule"/>
</dbReference>
<proteinExistence type="inferred from homology"/>
<dbReference type="InterPro" id="IPR000114">
    <property type="entry name" value="Ribosomal_uL16_bact-type"/>
</dbReference>
<keyword evidence="4 6" id="KW-0687">Ribonucleoprotein</keyword>